<reference evidence="2" key="1">
    <citation type="journal article" date="2014" name="BMC Genomics">
        <title>Genome sequencing of two Neorhizobium galegae strains reveals a noeT gene responsible for the unusual acetylation of the nodulation factors.</title>
        <authorList>
            <person name="Osterman J."/>
            <person name="Marsh J."/>
            <person name="Laine P.K."/>
            <person name="Zeng Z."/>
            <person name="Alatalo E."/>
            <person name="Sullivan J.T."/>
            <person name="Young J.P."/>
            <person name="Thomas-Oates J."/>
            <person name="Paulin L."/>
            <person name="Lindstrom K."/>
        </authorList>
    </citation>
    <scope>NUCLEOTIDE SEQUENCE [LARGE SCALE GENOMIC DNA]</scope>
    <source>
        <strain evidence="2">HAMBI 540</strain>
    </source>
</reference>
<dbReference type="EMBL" id="HG938354">
    <property type="protein sequence ID" value="CDN51972.1"/>
    <property type="molecule type" value="Genomic_DNA"/>
</dbReference>
<evidence type="ECO:0000313" key="2">
    <source>
        <dbReference type="Proteomes" id="UP000028181"/>
    </source>
</evidence>
<evidence type="ECO:0000313" key="1">
    <source>
        <dbReference type="EMBL" id="CDN51972.1"/>
    </source>
</evidence>
<keyword evidence="1" id="KW-0614">Plasmid</keyword>
<gene>
    <name evidence="1" type="ORF">RG540_PA12960</name>
</gene>
<organism evidence="1 2">
    <name type="scientific">Neorhizobium galegae bv. orientalis str. HAMBI 540</name>
    <dbReference type="NCBI Taxonomy" id="1028800"/>
    <lineage>
        <taxon>Bacteria</taxon>
        <taxon>Pseudomonadati</taxon>
        <taxon>Pseudomonadota</taxon>
        <taxon>Alphaproteobacteria</taxon>
        <taxon>Hyphomicrobiales</taxon>
        <taxon>Rhizobiaceae</taxon>
        <taxon>Rhizobium/Agrobacterium group</taxon>
        <taxon>Neorhizobium</taxon>
    </lineage>
</organism>
<dbReference type="RefSeq" id="WP_046601103.1">
    <property type="nucleotide sequence ID" value="NZ_HG938354.1"/>
</dbReference>
<sequence length="85" mass="9179">MRDLQQFATSSNGDRWFLGKREGDGELAVLHRANLPSGGHETETLVADFLNTKPFGPEREALLQVLGVGDDTGDDGQEGYTSASQ</sequence>
<dbReference type="eggNOG" id="ENOG502ZZEC">
    <property type="taxonomic scope" value="Bacteria"/>
</dbReference>
<dbReference type="HOGENOM" id="CLU_2647376_0_0_5"/>
<geneLocation type="plasmid" evidence="2">
    <name>II</name>
</geneLocation>
<dbReference type="Proteomes" id="UP000028181">
    <property type="component" value="Plasmid pHAMBI540a"/>
</dbReference>
<dbReference type="AlphaFoldDB" id="A0A068T0K3"/>
<dbReference type="OrthoDB" id="7869524at2"/>
<keyword evidence="2" id="KW-1185">Reference proteome</keyword>
<name>A0A068T0K3_NEOGA</name>
<proteinExistence type="predicted"/>
<protein>
    <submittedName>
        <fullName evidence="1">Uncharacterized protein</fullName>
    </submittedName>
</protein>
<dbReference type="KEGG" id="ngg:RG540_PA12960"/>
<dbReference type="GeneID" id="24261448"/>
<accession>A0A068T0K3</accession>
<dbReference type="PATRIC" id="fig|1028800.3.peg.5938"/>